<evidence type="ECO:0000313" key="2">
    <source>
        <dbReference type="Proteomes" id="UP000811609"/>
    </source>
</evidence>
<dbReference type="OrthoDB" id="764584at2759"/>
<keyword evidence="2" id="KW-1185">Reference proteome</keyword>
<dbReference type="AlphaFoldDB" id="A0A8T1N763"/>
<dbReference type="Proteomes" id="UP000811609">
    <property type="component" value="Chromosome 15"/>
</dbReference>
<sequence length="101" mass="11372">MKMDIFPSCGSIEKYQSRRGYQRLKSSHEVITNEEHMKIAASEIISLPTNITFSIKFTKRVRDSYVEMMLCFAGHIAQLNNGNVFLSKRIPSGKSPSSSVA</sequence>
<protein>
    <submittedName>
        <fullName evidence="1">Uncharacterized protein</fullName>
    </submittedName>
</protein>
<reference evidence="1" key="1">
    <citation type="submission" date="2020-12" db="EMBL/GenBank/DDBJ databases">
        <title>WGS assembly of Carya illinoinensis cv. Pawnee.</title>
        <authorList>
            <person name="Platts A."/>
            <person name="Shu S."/>
            <person name="Wright S."/>
            <person name="Barry K."/>
            <person name="Edger P."/>
            <person name="Pires J.C."/>
            <person name="Schmutz J."/>
        </authorList>
    </citation>
    <scope>NUCLEOTIDE SEQUENCE</scope>
    <source>
        <tissue evidence="1">Leaf</tissue>
    </source>
</reference>
<comment type="caution">
    <text evidence="1">The sequence shown here is derived from an EMBL/GenBank/DDBJ whole genome shotgun (WGS) entry which is preliminary data.</text>
</comment>
<dbReference type="PANTHER" id="PTHR33702:SF22">
    <property type="match status" value="1"/>
</dbReference>
<proteinExistence type="predicted"/>
<evidence type="ECO:0000313" key="1">
    <source>
        <dbReference type="EMBL" id="KAG6627559.1"/>
    </source>
</evidence>
<gene>
    <name evidence="1" type="ORF">CIPAW_15G137600</name>
</gene>
<organism evidence="1 2">
    <name type="scientific">Carya illinoinensis</name>
    <name type="common">Pecan</name>
    <dbReference type="NCBI Taxonomy" id="32201"/>
    <lineage>
        <taxon>Eukaryota</taxon>
        <taxon>Viridiplantae</taxon>
        <taxon>Streptophyta</taxon>
        <taxon>Embryophyta</taxon>
        <taxon>Tracheophyta</taxon>
        <taxon>Spermatophyta</taxon>
        <taxon>Magnoliopsida</taxon>
        <taxon>eudicotyledons</taxon>
        <taxon>Gunneridae</taxon>
        <taxon>Pentapetalae</taxon>
        <taxon>rosids</taxon>
        <taxon>fabids</taxon>
        <taxon>Fagales</taxon>
        <taxon>Juglandaceae</taxon>
        <taxon>Carya</taxon>
    </lineage>
</organism>
<accession>A0A8T1N763</accession>
<name>A0A8T1N763_CARIL</name>
<dbReference type="PANTHER" id="PTHR33702">
    <property type="entry name" value="BNAA09G40010D PROTEIN"/>
    <property type="match status" value="1"/>
</dbReference>
<dbReference type="EMBL" id="CM031823">
    <property type="protein sequence ID" value="KAG6627559.1"/>
    <property type="molecule type" value="Genomic_DNA"/>
</dbReference>